<evidence type="ECO:0000313" key="3">
    <source>
        <dbReference type="Proteomes" id="UP000230790"/>
    </source>
</evidence>
<comment type="caution">
    <text evidence="2">The sequence shown here is derived from an EMBL/GenBank/DDBJ whole genome shotgun (WGS) entry which is preliminary data.</text>
</comment>
<organism evidence="2 3">
    <name type="scientific">Candidatus Thermofonsia Clade 3 bacterium</name>
    <dbReference type="NCBI Taxonomy" id="2364212"/>
    <lineage>
        <taxon>Bacteria</taxon>
        <taxon>Bacillati</taxon>
        <taxon>Chloroflexota</taxon>
        <taxon>Candidatus Thermofontia</taxon>
        <taxon>Candidatus Thermofonsia Clade 3</taxon>
    </lineage>
</organism>
<gene>
    <name evidence="2" type="ORF">CUN48_03805</name>
</gene>
<accession>A0A2M8QF45</accession>
<dbReference type="Proteomes" id="UP000230790">
    <property type="component" value="Unassembled WGS sequence"/>
</dbReference>
<evidence type="ECO:0000256" key="1">
    <source>
        <dbReference type="SAM" id="MobiDB-lite"/>
    </source>
</evidence>
<evidence type="ECO:0000313" key="2">
    <source>
        <dbReference type="EMBL" id="PJF48372.1"/>
    </source>
</evidence>
<dbReference type="EMBL" id="PGTN01000016">
    <property type="protein sequence ID" value="PJF48372.1"/>
    <property type="molecule type" value="Genomic_DNA"/>
</dbReference>
<proteinExistence type="predicted"/>
<protein>
    <submittedName>
        <fullName evidence="2">Uncharacterized protein</fullName>
    </submittedName>
</protein>
<name>A0A2M8QF45_9CHLR</name>
<dbReference type="AlphaFoldDB" id="A0A2M8QF45"/>
<sequence>MIEGVNSFSMPSCIHTTRAPIRIASSTMKLVSAREIGDEEVESSSPGGVRVTPDQGLRGESGCRLAAHRASRGQAAVDELWSALRDVWRRWP</sequence>
<reference evidence="2 3" key="1">
    <citation type="submission" date="2017-11" db="EMBL/GenBank/DDBJ databases">
        <title>Evolution of Phototrophy in the Chloroflexi Phylum Driven by Horizontal Gene Transfer.</title>
        <authorList>
            <person name="Ward L.M."/>
            <person name="Hemp J."/>
            <person name="Shih P.M."/>
            <person name="Mcglynn S.E."/>
            <person name="Fischer W."/>
        </authorList>
    </citation>
    <scope>NUCLEOTIDE SEQUENCE [LARGE SCALE GENOMIC DNA]</scope>
    <source>
        <strain evidence="2">JP3_7</strain>
    </source>
</reference>
<feature type="region of interest" description="Disordered" evidence="1">
    <location>
        <begin position="37"/>
        <end position="57"/>
    </location>
</feature>